<dbReference type="InParanoid" id="A0A1X7U0S7"/>
<evidence type="ECO:0000313" key="1">
    <source>
        <dbReference type="EnsemblMetazoa" id="Aqu2.1.21320_001"/>
    </source>
</evidence>
<name>A0A1X7U0S7_AMPQE</name>
<evidence type="ECO:0008006" key="2">
    <source>
        <dbReference type="Google" id="ProtNLM"/>
    </source>
</evidence>
<accession>A0A1X7U0S7</accession>
<organism evidence="1">
    <name type="scientific">Amphimedon queenslandica</name>
    <name type="common">Sponge</name>
    <dbReference type="NCBI Taxonomy" id="400682"/>
    <lineage>
        <taxon>Eukaryota</taxon>
        <taxon>Metazoa</taxon>
        <taxon>Porifera</taxon>
        <taxon>Demospongiae</taxon>
        <taxon>Heteroscleromorpha</taxon>
        <taxon>Haplosclerida</taxon>
        <taxon>Niphatidae</taxon>
        <taxon>Amphimedon</taxon>
    </lineage>
</organism>
<proteinExistence type="predicted"/>
<protein>
    <recommendedName>
        <fullName evidence="2">ATP-dependent DNA helicase</fullName>
    </recommendedName>
</protein>
<sequence>MHINVPNLTLQQRKAILNVDRKKIIDKIKTHFICKKESEDLLENESSRLRRLDEVKPLKMFISGDGGTGKLFLLEAIKCIVVDMASKNGQIM</sequence>
<reference evidence="1" key="1">
    <citation type="submission" date="2017-05" db="UniProtKB">
        <authorList>
            <consortium name="EnsemblMetazoa"/>
        </authorList>
    </citation>
    <scope>IDENTIFICATION</scope>
</reference>
<dbReference type="EnsemblMetazoa" id="Aqu2.1.21320_001">
    <property type="protein sequence ID" value="Aqu2.1.21320_001"/>
    <property type="gene ID" value="Aqu2.1.21320"/>
</dbReference>
<dbReference type="AlphaFoldDB" id="A0A1X7U0S7"/>